<dbReference type="InterPro" id="IPR016157">
    <property type="entry name" value="Cullin_CS"/>
</dbReference>
<dbReference type="Gene3D" id="4.10.1030.10">
    <property type="entry name" value="Ring Box Chain A, domain 5"/>
    <property type="match status" value="1"/>
</dbReference>
<evidence type="ECO:0000259" key="8">
    <source>
        <dbReference type="PROSITE" id="PS50069"/>
    </source>
</evidence>
<comment type="similarity">
    <text evidence="2 6 7">Belongs to the cullin family.</text>
</comment>
<dbReference type="SUPFAM" id="SSF75632">
    <property type="entry name" value="Cullin homology domain"/>
    <property type="match status" value="1"/>
</dbReference>
<evidence type="ECO:0000256" key="1">
    <source>
        <dbReference type="ARBA" id="ARBA00004906"/>
    </source>
</evidence>
<evidence type="ECO:0000256" key="7">
    <source>
        <dbReference type="RuleBase" id="RU003829"/>
    </source>
</evidence>
<dbReference type="SUPFAM" id="SSF74788">
    <property type="entry name" value="Cullin repeat-like"/>
    <property type="match status" value="2"/>
</dbReference>
<sequence>MANSSSTCDTQLSLEDIWKDLEQGLIHIYTQQGRIELNREIAVRRRVYEYCTTDDIRAADRDRTGTGSIADVKTGASELYDKLGDFFKALVLDVLKEGKDLNGEDLLKFYELQRSSFMIGSIFINRRCDMLNRTYIKSERDKCKSNIYYISELALIIWKQHLVKEMHKNLTSAVLKMIERQRLGEAIKASLIWSVLESYVEFDGIEVESESDVRKLVSVRENFEKLFLKDTEAFYTKEAVYFTANNPVTEYMRKVEHWLKEEQRRYERYLHPSTQEGLVKTCEKVLIANQLNIFQNEFRNLLIAGQDEDLARTYSLCSRVDGGLIGLKAAHKDHIEEQLTSVMKNCGERDRKIDTMLVLRRYNILVQRCFLSDPGFVQILDKTWTAFVNEPCTHLFREELRELNSAQEGYANECAKKLIVEHYTLIEDKFSCLLLNGKDEELARMYLLMRPVDDHLSAVTTVLENHIEEQGAAAIERCGEAAVNDPKTYVDTILDVHRRYSILVERSFHNESCFVQALDKACAAFINKNSGTIVSKSTSKPAELLARYCDWLLKKSAKNPEDAEVENTLTQAMIVFKYIEDKDIFEKCYCKMFAKRLVSGLSMNDDSESSMITKLKQMCGCDYTSNLQRMLTDWRSSKELTDAFKDHQRNASTRLNLDFSIAVFNSGVWPSRQTFTFEIPSELVSCIGRFTDFYNHRHNGRKLTWLLPMSKGELTTNCFQKKYTFTLKKEVLVRVVEALVKFQLLELVSKESDCKSSFIDKGLKGEAPVFLDDAIVRLNTSFSNKKLKVDLSKAVLRTEVRQEQEQVHKNIEEDRKMVIQAAIVRIMKMRKQLNHQQLMVEVLEQLTSRFKPEVHLIKKCIELLIEKEYLQRLEGESSAYEYLA</sequence>
<dbReference type="InterPro" id="IPR019559">
    <property type="entry name" value="Cullin_neddylation_domain"/>
</dbReference>
<dbReference type="Pfam" id="PF10557">
    <property type="entry name" value="Cullin_Nedd8"/>
    <property type="match status" value="1"/>
</dbReference>
<dbReference type="Pfam" id="PF26557">
    <property type="entry name" value="Cullin_AB"/>
    <property type="match status" value="1"/>
</dbReference>
<dbReference type="SUPFAM" id="SSF46785">
    <property type="entry name" value="Winged helix' DNA-binding domain"/>
    <property type="match status" value="1"/>
</dbReference>
<dbReference type="SMART" id="SM00884">
    <property type="entry name" value="Cullin_Nedd8"/>
    <property type="match status" value="1"/>
</dbReference>
<dbReference type="InterPro" id="IPR016159">
    <property type="entry name" value="Cullin_repeat-like_dom_sf"/>
</dbReference>
<keyword evidence="3" id="KW-1017">Isopeptide bond</keyword>
<dbReference type="InterPro" id="IPR036388">
    <property type="entry name" value="WH-like_DNA-bd_sf"/>
</dbReference>
<dbReference type="Pfam" id="PF00888">
    <property type="entry name" value="Cullin"/>
    <property type="match status" value="2"/>
</dbReference>
<dbReference type="PROSITE" id="PS01256">
    <property type="entry name" value="CULLIN_1"/>
    <property type="match status" value="1"/>
</dbReference>
<comment type="pathway">
    <text evidence="1">Protein modification; protein ubiquitination.</text>
</comment>
<dbReference type="InterPro" id="IPR016158">
    <property type="entry name" value="Cullin_homology"/>
</dbReference>
<dbReference type="GO" id="GO:0031625">
    <property type="term" value="F:ubiquitin protein ligase binding"/>
    <property type="evidence" value="ECO:0007669"/>
    <property type="project" value="InterPro"/>
</dbReference>
<keyword evidence="9" id="KW-1185">Reference proteome</keyword>
<dbReference type="FunFam" id="1.20.1310.10:FF:000019">
    <property type="entry name" value="Cullin 1"/>
    <property type="match status" value="1"/>
</dbReference>
<dbReference type="PROSITE" id="PS50069">
    <property type="entry name" value="CULLIN_2"/>
    <property type="match status" value="1"/>
</dbReference>
<reference evidence="10" key="1">
    <citation type="submission" date="2022-11" db="UniProtKB">
        <authorList>
            <consortium name="WormBaseParasite"/>
        </authorList>
    </citation>
    <scope>IDENTIFICATION</scope>
</reference>
<organism evidence="9 10">
    <name type="scientific">Plectus sambesii</name>
    <dbReference type="NCBI Taxonomy" id="2011161"/>
    <lineage>
        <taxon>Eukaryota</taxon>
        <taxon>Metazoa</taxon>
        <taxon>Ecdysozoa</taxon>
        <taxon>Nematoda</taxon>
        <taxon>Chromadorea</taxon>
        <taxon>Plectida</taxon>
        <taxon>Plectina</taxon>
        <taxon>Plectoidea</taxon>
        <taxon>Plectidae</taxon>
        <taxon>Plectus</taxon>
    </lineage>
</organism>
<keyword evidence="4" id="KW-0833">Ubl conjugation pathway</keyword>
<evidence type="ECO:0000256" key="6">
    <source>
        <dbReference type="PROSITE-ProRule" id="PRU00330"/>
    </source>
</evidence>
<dbReference type="Gene3D" id="1.10.10.10">
    <property type="entry name" value="Winged helix-like DNA-binding domain superfamily/Winged helix DNA-binding domain"/>
    <property type="match status" value="1"/>
</dbReference>
<evidence type="ECO:0000256" key="2">
    <source>
        <dbReference type="ARBA" id="ARBA00006019"/>
    </source>
</evidence>
<keyword evidence="5" id="KW-0832">Ubl conjugation</keyword>
<dbReference type="FunFam" id="1.10.10.10:FF:000014">
    <property type="entry name" value="Cullin 1"/>
    <property type="match status" value="1"/>
</dbReference>
<dbReference type="InterPro" id="IPR059120">
    <property type="entry name" value="Cullin-like_AB"/>
</dbReference>
<evidence type="ECO:0000256" key="5">
    <source>
        <dbReference type="ARBA" id="ARBA00022843"/>
    </source>
</evidence>
<dbReference type="FunFam" id="1.20.1310.10:FF:000011">
    <property type="entry name" value="Cullin 1"/>
    <property type="match status" value="1"/>
</dbReference>
<dbReference type="GO" id="GO:0006511">
    <property type="term" value="P:ubiquitin-dependent protein catabolic process"/>
    <property type="evidence" value="ECO:0007669"/>
    <property type="project" value="InterPro"/>
</dbReference>
<dbReference type="InterPro" id="IPR036390">
    <property type="entry name" value="WH_DNA-bd_sf"/>
</dbReference>
<evidence type="ECO:0000256" key="4">
    <source>
        <dbReference type="ARBA" id="ARBA00022786"/>
    </source>
</evidence>
<accession>A0A914WUN3</accession>
<dbReference type="InterPro" id="IPR036317">
    <property type="entry name" value="Cullin_homology_sf"/>
</dbReference>
<name>A0A914WUN3_9BILA</name>
<dbReference type="GO" id="GO:0043066">
    <property type="term" value="P:negative regulation of apoptotic process"/>
    <property type="evidence" value="ECO:0007669"/>
    <property type="project" value="UniProtKB-ARBA"/>
</dbReference>
<dbReference type="AlphaFoldDB" id="A0A914WUN3"/>
<dbReference type="GO" id="GO:0019005">
    <property type="term" value="C:SCF ubiquitin ligase complex"/>
    <property type="evidence" value="ECO:0007669"/>
    <property type="project" value="UniProtKB-ARBA"/>
</dbReference>
<dbReference type="PANTHER" id="PTHR11932">
    <property type="entry name" value="CULLIN"/>
    <property type="match status" value="1"/>
</dbReference>
<dbReference type="Proteomes" id="UP000887566">
    <property type="component" value="Unplaced"/>
</dbReference>
<dbReference type="SMART" id="SM00182">
    <property type="entry name" value="CULLIN"/>
    <property type="match status" value="1"/>
</dbReference>
<dbReference type="WBParaSite" id="PSAMB.scaffold5321size12040.g26384.t1">
    <property type="protein sequence ID" value="PSAMB.scaffold5321size12040.g26384.t1"/>
    <property type="gene ID" value="PSAMB.scaffold5321size12040.g26384"/>
</dbReference>
<evidence type="ECO:0000313" key="10">
    <source>
        <dbReference type="WBParaSite" id="PSAMB.scaffold5321size12040.g26384.t1"/>
    </source>
</evidence>
<dbReference type="Gene3D" id="1.20.1310.10">
    <property type="entry name" value="Cullin Repeats"/>
    <property type="match status" value="5"/>
</dbReference>
<protein>
    <submittedName>
        <fullName evidence="10">Cullin family profile domain-containing protein</fullName>
    </submittedName>
</protein>
<feature type="domain" description="Cullin family profile" evidence="8">
    <location>
        <begin position="540"/>
        <end position="752"/>
    </location>
</feature>
<evidence type="ECO:0000313" key="9">
    <source>
        <dbReference type="Proteomes" id="UP000887566"/>
    </source>
</evidence>
<dbReference type="InterPro" id="IPR001373">
    <property type="entry name" value="Cullin_N"/>
</dbReference>
<dbReference type="GO" id="GO:1902532">
    <property type="term" value="P:negative regulation of intracellular signal transduction"/>
    <property type="evidence" value="ECO:0007669"/>
    <property type="project" value="UniProtKB-ARBA"/>
</dbReference>
<dbReference type="InterPro" id="IPR045093">
    <property type="entry name" value="Cullin"/>
</dbReference>
<dbReference type="FunFam" id="1.20.1310.10:FF:000012">
    <property type="entry name" value="Cullin 2"/>
    <property type="match status" value="1"/>
</dbReference>
<proteinExistence type="inferred from homology"/>
<dbReference type="GO" id="GO:0010564">
    <property type="term" value="P:regulation of cell cycle process"/>
    <property type="evidence" value="ECO:0007669"/>
    <property type="project" value="UniProtKB-ARBA"/>
</dbReference>
<evidence type="ECO:0000256" key="3">
    <source>
        <dbReference type="ARBA" id="ARBA00022499"/>
    </source>
</evidence>
<dbReference type="GO" id="GO:0005634">
    <property type="term" value="C:nucleus"/>
    <property type="evidence" value="ECO:0007669"/>
    <property type="project" value="UniProtKB-ARBA"/>
</dbReference>